<feature type="compositionally biased region" description="Basic and acidic residues" evidence="1">
    <location>
        <begin position="339"/>
        <end position="348"/>
    </location>
</feature>
<feature type="transmembrane region" description="Helical" evidence="2">
    <location>
        <begin position="538"/>
        <end position="557"/>
    </location>
</feature>
<dbReference type="OrthoDB" id="1924921at2759"/>
<proteinExistence type="predicted"/>
<evidence type="ECO:0000256" key="2">
    <source>
        <dbReference type="SAM" id="Phobius"/>
    </source>
</evidence>
<accession>A0A816XSZ2</accession>
<reference evidence="3" key="1">
    <citation type="submission" date="2021-01" db="EMBL/GenBank/DDBJ databases">
        <authorList>
            <consortium name="Genoscope - CEA"/>
            <person name="William W."/>
        </authorList>
    </citation>
    <scope>NUCLEOTIDE SEQUENCE</scope>
</reference>
<keyword evidence="2" id="KW-0812">Transmembrane</keyword>
<keyword evidence="2" id="KW-1133">Transmembrane helix</keyword>
<feature type="transmembrane region" description="Helical" evidence="2">
    <location>
        <begin position="569"/>
        <end position="589"/>
    </location>
</feature>
<feature type="compositionally biased region" description="Polar residues" evidence="1">
    <location>
        <begin position="15"/>
        <end position="26"/>
    </location>
</feature>
<organism evidence="3">
    <name type="scientific">Brassica napus</name>
    <name type="common">Rape</name>
    <dbReference type="NCBI Taxonomy" id="3708"/>
    <lineage>
        <taxon>Eukaryota</taxon>
        <taxon>Viridiplantae</taxon>
        <taxon>Streptophyta</taxon>
        <taxon>Embryophyta</taxon>
        <taxon>Tracheophyta</taxon>
        <taxon>Spermatophyta</taxon>
        <taxon>Magnoliopsida</taxon>
        <taxon>eudicotyledons</taxon>
        <taxon>Gunneridae</taxon>
        <taxon>Pentapetalae</taxon>
        <taxon>rosids</taxon>
        <taxon>malvids</taxon>
        <taxon>Brassicales</taxon>
        <taxon>Brassicaceae</taxon>
        <taxon>Brassiceae</taxon>
        <taxon>Brassica</taxon>
    </lineage>
</organism>
<feature type="transmembrane region" description="Helical" evidence="2">
    <location>
        <begin position="275"/>
        <end position="293"/>
    </location>
</feature>
<dbReference type="Proteomes" id="UP001295469">
    <property type="component" value="Chromosome A01"/>
</dbReference>
<dbReference type="KEGG" id="bna:106440827"/>
<feature type="region of interest" description="Disordered" evidence="1">
    <location>
        <begin position="304"/>
        <end position="399"/>
    </location>
</feature>
<dbReference type="PANTHER" id="PTHR38937:SF2">
    <property type="entry name" value="MEMBRANE PROTEIN OF ER BODY-LIKE PROTEIN ISOFORM X1"/>
    <property type="match status" value="1"/>
</dbReference>
<dbReference type="AlphaFoldDB" id="A0A816XSZ2"/>
<evidence type="ECO:0000256" key="1">
    <source>
        <dbReference type="SAM" id="MobiDB-lite"/>
    </source>
</evidence>
<name>A0A816XSZ2_BRANA</name>
<dbReference type="EMBL" id="HG994355">
    <property type="protein sequence ID" value="CAF2150408.1"/>
    <property type="molecule type" value="Genomic_DNA"/>
</dbReference>
<sequence length="608" mass="67917">MNIVLNLIFVPMESTATNQTPSPSSTVDDDNGDGVYTNEFTKLPPDSPHSSEDEDSVDFSHEQDSSLVPIGFELHEAIDTGSASRSVRGKDSQTERDFLDSDVEIVIKNQHEYYFYCPCCGEDITKTVKLVKKSDIQLTKDGKTKNEAADTKNDTRSEDKKTKISSWFPVYLQKLFLSVYGHIKDKDSGKIEVDSKSTINDLGTDSEEPSIDVKTEKDRPSFPKWYLDVFAWLFLCIIIALSFLFTSPQQSSPFIAPHLELELPSISPLPLPSVSILWLLPAFSVLSLVIMAIRSGYIPIHHKEKGDKEVDSKSTDTTSEEQIKKTKIEDDQAADSCQDSDKKTDNQKVHPVLVDPPPPQEQPSMQIANKETPPKTQAEPGVQPDTQPEIPKSVEPGKGGNKIEILKSIVYGGLTQSITSLCTVTSAAASGASTLNVLALGVANLSSGLLLIVHSLQELINEKPKTRTNTDDQKESDADVEEEEEEDRYVEALGRREKWWFHRLIAISSFVVFGLIPPLVYGFSFRRRVEKRQEYKTLAVYAVSLLCIVLLSVAKAYVSKRREYVKTLFRYTSMATTASGFSTFMGYFVNQWLEKSGFYDESTETPRV</sequence>
<gene>
    <name evidence="3" type="ORF">DARMORV10_A01P19280.1</name>
</gene>
<feature type="transmembrane region" description="Helical" evidence="2">
    <location>
        <begin position="504"/>
        <end position="523"/>
    </location>
</feature>
<feature type="region of interest" description="Disordered" evidence="1">
    <location>
        <begin position="15"/>
        <end position="62"/>
    </location>
</feature>
<dbReference type="PANTHER" id="PTHR38937">
    <property type="entry name" value="MEMBRANE PROTEIN OF ER BODY-LIKE PROTEIN"/>
    <property type="match status" value="1"/>
</dbReference>
<feature type="compositionally biased region" description="Basic and acidic residues" evidence="1">
    <location>
        <begin position="321"/>
        <end position="330"/>
    </location>
</feature>
<evidence type="ECO:0000313" key="3">
    <source>
        <dbReference type="EMBL" id="CAF2150408.1"/>
    </source>
</evidence>
<dbReference type="InterPro" id="IPR052843">
    <property type="entry name" value="ER_body_metal_sequester"/>
</dbReference>
<protein>
    <submittedName>
        <fullName evidence="3">(rape) hypothetical protein</fullName>
    </submittedName>
</protein>
<keyword evidence="2" id="KW-0472">Membrane</keyword>
<feature type="region of interest" description="Disordered" evidence="1">
    <location>
        <begin position="464"/>
        <end position="486"/>
    </location>
</feature>
<feature type="compositionally biased region" description="Basic and acidic residues" evidence="1">
    <location>
        <begin position="304"/>
        <end position="314"/>
    </location>
</feature>
<feature type="compositionally biased region" description="Basic and acidic residues" evidence="1">
    <location>
        <begin position="464"/>
        <end position="477"/>
    </location>
</feature>
<feature type="transmembrane region" description="Helical" evidence="2">
    <location>
        <begin position="225"/>
        <end position="245"/>
    </location>
</feature>